<organism evidence="2 3">
    <name type="scientific">Luedemannella helvata</name>
    <dbReference type="NCBI Taxonomy" id="349315"/>
    <lineage>
        <taxon>Bacteria</taxon>
        <taxon>Bacillati</taxon>
        <taxon>Actinomycetota</taxon>
        <taxon>Actinomycetes</taxon>
        <taxon>Micromonosporales</taxon>
        <taxon>Micromonosporaceae</taxon>
        <taxon>Luedemannella</taxon>
    </lineage>
</organism>
<accession>A0ABN2K498</accession>
<evidence type="ECO:0000256" key="1">
    <source>
        <dbReference type="SAM" id="MobiDB-lite"/>
    </source>
</evidence>
<keyword evidence="3" id="KW-1185">Reference proteome</keyword>
<protein>
    <submittedName>
        <fullName evidence="2">Uncharacterized protein</fullName>
    </submittedName>
</protein>
<feature type="region of interest" description="Disordered" evidence="1">
    <location>
        <begin position="1"/>
        <end position="52"/>
    </location>
</feature>
<dbReference type="Proteomes" id="UP001500655">
    <property type="component" value="Unassembled WGS sequence"/>
</dbReference>
<evidence type="ECO:0000313" key="3">
    <source>
        <dbReference type="Proteomes" id="UP001500655"/>
    </source>
</evidence>
<dbReference type="EMBL" id="BAAALS010000007">
    <property type="protein sequence ID" value="GAA1748013.1"/>
    <property type="molecule type" value="Genomic_DNA"/>
</dbReference>
<name>A0ABN2K498_9ACTN</name>
<evidence type="ECO:0000313" key="2">
    <source>
        <dbReference type="EMBL" id="GAA1748013.1"/>
    </source>
</evidence>
<comment type="caution">
    <text evidence="2">The sequence shown here is derived from an EMBL/GenBank/DDBJ whole genome shotgun (WGS) entry which is preliminary data.</text>
</comment>
<proteinExistence type="predicted"/>
<feature type="compositionally biased region" description="Basic and acidic residues" evidence="1">
    <location>
        <begin position="38"/>
        <end position="49"/>
    </location>
</feature>
<gene>
    <name evidence="2" type="ORF">GCM10009681_19040</name>
</gene>
<dbReference type="RefSeq" id="WP_344079028.1">
    <property type="nucleotide sequence ID" value="NZ_BAAALS010000007.1"/>
</dbReference>
<reference evidence="2 3" key="1">
    <citation type="journal article" date="2019" name="Int. J. Syst. Evol. Microbiol.">
        <title>The Global Catalogue of Microorganisms (GCM) 10K type strain sequencing project: providing services to taxonomists for standard genome sequencing and annotation.</title>
        <authorList>
            <consortium name="The Broad Institute Genomics Platform"/>
            <consortium name="The Broad Institute Genome Sequencing Center for Infectious Disease"/>
            <person name="Wu L."/>
            <person name="Ma J."/>
        </authorList>
    </citation>
    <scope>NUCLEOTIDE SEQUENCE [LARGE SCALE GENOMIC DNA]</scope>
    <source>
        <strain evidence="2 3">JCM 13249</strain>
    </source>
</reference>
<sequence>MTMPDEDLTPGDHLAPEERDPEAPPADAVEQAISANPAEDRPEVHRGFEVSEYDAVEQAHVVDLDDEYREG</sequence>